<comment type="caution">
    <text evidence="1">The sequence shown here is derived from an EMBL/GenBank/DDBJ whole genome shotgun (WGS) entry which is preliminary data.</text>
</comment>
<dbReference type="PANTHER" id="PTHR30348:SF9">
    <property type="entry name" value="UPF0759 PROTEIN YECE"/>
    <property type="match status" value="1"/>
</dbReference>
<name>A0A2H3NHV1_9BACT</name>
<protein>
    <recommendedName>
        <fullName evidence="3">DUF72 domain-containing protein</fullName>
    </recommendedName>
</protein>
<dbReference type="InterPro" id="IPR002763">
    <property type="entry name" value="DUF72"/>
</dbReference>
<evidence type="ECO:0000313" key="2">
    <source>
        <dbReference type="Proteomes" id="UP000221024"/>
    </source>
</evidence>
<dbReference type="AlphaFoldDB" id="A0A2H3NHV1"/>
<dbReference type="Pfam" id="PF01904">
    <property type="entry name" value="DUF72"/>
    <property type="match status" value="1"/>
</dbReference>
<sequence length="353" mass="40158">MPDVSSLDVLRDQADAYVFQHIHPHVRFGTASDRYAGWIGQIYPESATEEVSTQSRSLGGSSYSIGKVPISYAPEYFDHFSVLEVDFTFYHPLHDAGDPTRTFHTLKRYADAAPSTARFLLKAPQRFSARTLRTNTSDGPRYTDNANYLDAEAYVSTFLDPARELLDNRLVGVIFQQEYQRRGDSPPPRAFAEELDSFFAEVPTEVPTHLEIRSAHLLQPVYFDWLASRGLGHVFSHWNWLPMIREQWHRCGQRFTERTGTVVSRLLTPRDMPYAEAFKHAHPFDAAVPALSETQQAQDMVLDATALAFQAEKQEANLYLIANNRAWGNAPELARTIAHRILDERAKRSGKRT</sequence>
<organism evidence="1 2">
    <name type="scientific">Longimonas halophila</name>
    <dbReference type="NCBI Taxonomy" id="1469170"/>
    <lineage>
        <taxon>Bacteria</taxon>
        <taxon>Pseudomonadati</taxon>
        <taxon>Rhodothermota</taxon>
        <taxon>Rhodothermia</taxon>
        <taxon>Rhodothermales</taxon>
        <taxon>Salisaetaceae</taxon>
        <taxon>Longimonas</taxon>
    </lineage>
</organism>
<reference evidence="1 2" key="1">
    <citation type="submission" date="2017-10" db="EMBL/GenBank/DDBJ databases">
        <title>Draft genome of Longimonas halophila.</title>
        <authorList>
            <person name="Goh K.M."/>
            <person name="Shamsir M.S."/>
            <person name="Lim S.W."/>
        </authorList>
    </citation>
    <scope>NUCLEOTIDE SEQUENCE [LARGE SCALE GENOMIC DNA]</scope>
    <source>
        <strain evidence="1 2">KCTC 42399</strain>
    </source>
</reference>
<gene>
    <name evidence="1" type="ORF">CRI93_14585</name>
</gene>
<evidence type="ECO:0000313" key="1">
    <source>
        <dbReference type="EMBL" id="PEN04790.1"/>
    </source>
</evidence>
<accession>A0A2H3NHV1</accession>
<dbReference type="OrthoDB" id="9780310at2"/>
<dbReference type="EMBL" id="PDEP01000020">
    <property type="protein sequence ID" value="PEN04790.1"/>
    <property type="molecule type" value="Genomic_DNA"/>
</dbReference>
<dbReference type="Gene3D" id="3.20.20.410">
    <property type="entry name" value="Protein of unknown function UPF0759"/>
    <property type="match status" value="1"/>
</dbReference>
<dbReference type="InterPro" id="IPR036520">
    <property type="entry name" value="UPF0759_sf"/>
</dbReference>
<evidence type="ECO:0008006" key="3">
    <source>
        <dbReference type="Google" id="ProtNLM"/>
    </source>
</evidence>
<dbReference type="Proteomes" id="UP000221024">
    <property type="component" value="Unassembled WGS sequence"/>
</dbReference>
<proteinExistence type="predicted"/>
<dbReference type="PANTHER" id="PTHR30348">
    <property type="entry name" value="UNCHARACTERIZED PROTEIN YECE"/>
    <property type="match status" value="1"/>
</dbReference>
<dbReference type="SUPFAM" id="SSF117396">
    <property type="entry name" value="TM1631-like"/>
    <property type="match status" value="1"/>
</dbReference>
<dbReference type="RefSeq" id="WP_098063395.1">
    <property type="nucleotide sequence ID" value="NZ_PDEP01000020.1"/>
</dbReference>
<keyword evidence="2" id="KW-1185">Reference proteome</keyword>